<proteinExistence type="predicted"/>
<organism evidence="1 2">
    <name type="scientific">Lindgomyces ingoldianus</name>
    <dbReference type="NCBI Taxonomy" id="673940"/>
    <lineage>
        <taxon>Eukaryota</taxon>
        <taxon>Fungi</taxon>
        <taxon>Dikarya</taxon>
        <taxon>Ascomycota</taxon>
        <taxon>Pezizomycotina</taxon>
        <taxon>Dothideomycetes</taxon>
        <taxon>Pleosporomycetidae</taxon>
        <taxon>Pleosporales</taxon>
        <taxon>Lindgomycetaceae</taxon>
        <taxon>Lindgomyces</taxon>
    </lineage>
</organism>
<keyword evidence="2" id="KW-1185">Reference proteome</keyword>
<evidence type="ECO:0000313" key="1">
    <source>
        <dbReference type="EMBL" id="KAF2475456.1"/>
    </source>
</evidence>
<gene>
    <name evidence="1" type="ORF">BDR25DRAFT_213162</name>
</gene>
<dbReference type="EMBL" id="MU003496">
    <property type="protein sequence ID" value="KAF2475456.1"/>
    <property type="molecule type" value="Genomic_DNA"/>
</dbReference>
<dbReference type="Proteomes" id="UP000799755">
    <property type="component" value="Unassembled WGS sequence"/>
</dbReference>
<name>A0ACB6R8F1_9PLEO</name>
<sequence>MYCLFAFGLVYVAGAAARLGAPSDDWRDYTWSYEDDKTAAWYKEHDLIPPEVAPAITTVEDEKSYIVKLECIGCPFRVRNKYPVLETWQEPAQDNSLLLNFTIDDSQPSLLLNGETITPLAPLPLNIYAFQTPANLSTGIMDEIESIEMLDSSWTLGTKYGRFSLQYEHTQLATEHPGEEWIQFDITAIHIRHTQYNPSSAKLDKKGQRIVQLLIAKGFVGDKPMLMIKDIQTIERNDRKQPLKMSCGKYAMIQTGFNPLEWDYYGKFGTMTRKVHLVLWKTAAFFEENALVLITLSLIFGGVTIIRRIISWRGVRPIGLTQEDVEAALLASEYDDSRSEYFEVSTLEEQKEEGHQVPIEVTESGKWTKEQASV</sequence>
<protein>
    <submittedName>
        <fullName evidence="1">Uncharacterized protein</fullName>
    </submittedName>
</protein>
<accession>A0ACB6R8F1</accession>
<evidence type="ECO:0000313" key="2">
    <source>
        <dbReference type="Proteomes" id="UP000799755"/>
    </source>
</evidence>
<comment type="caution">
    <text evidence="1">The sequence shown here is derived from an EMBL/GenBank/DDBJ whole genome shotgun (WGS) entry which is preliminary data.</text>
</comment>
<reference evidence="1" key="1">
    <citation type="journal article" date="2020" name="Stud. Mycol.">
        <title>101 Dothideomycetes genomes: a test case for predicting lifestyles and emergence of pathogens.</title>
        <authorList>
            <person name="Haridas S."/>
            <person name="Albert R."/>
            <person name="Binder M."/>
            <person name="Bloem J."/>
            <person name="Labutti K."/>
            <person name="Salamov A."/>
            <person name="Andreopoulos B."/>
            <person name="Baker S."/>
            <person name="Barry K."/>
            <person name="Bills G."/>
            <person name="Bluhm B."/>
            <person name="Cannon C."/>
            <person name="Castanera R."/>
            <person name="Culley D."/>
            <person name="Daum C."/>
            <person name="Ezra D."/>
            <person name="Gonzalez J."/>
            <person name="Henrissat B."/>
            <person name="Kuo A."/>
            <person name="Liang C."/>
            <person name="Lipzen A."/>
            <person name="Lutzoni F."/>
            <person name="Magnuson J."/>
            <person name="Mondo S."/>
            <person name="Nolan M."/>
            <person name="Ohm R."/>
            <person name="Pangilinan J."/>
            <person name="Park H.-J."/>
            <person name="Ramirez L."/>
            <person name="Alfaro M."/>
            <person name="Sun H."/>
            <person name="Tritt A."/>
            <person name="Yoshinaga Y."/>
            <person name="Zwiers L.-H."/>
            <person name="Turgeon B."/>
            <person name="Goodwin S."/>
            <person name="Spatafora J."/>
            <person name="Crous P."/>
            <person name="Grigoriev I."/>
        </authorList>
    </citation>
    <scope>NUCLEOTIDE SEQUENCE</scope>
    <source>
        <strain evidence="1">ATCC 200398</strain>
    </source>
</reference>